<dbReference type="Gene3D" id="2.30.30.40">
    <property type="entry name" value="SH3 Domains"/>
    <property type="match status" value="1"/>
</dbReference>
<dbReference type="InterPro" id="IPR032376">
    <property type="entry name" value="DOCK_N"/>
</dbReference>
<feature type="compositionally biased region" description="Low complexity" evidence="7">
    <location>
        <begin position="2058"/>
        <end position="2070"/>
    </location>
</feature>
<dbReference type="InterPro" id="IPR056372">
    <property type="entry name" value="TPR_DOCK"/>
</dbReference>
<gene>
    <name evidence="11" type="ORF">BGW36DRAFT_130105</name>
</gene>
<dbReference type="Pfam" id="PF23554">
    <property type="entry name" value="TPR_DOCK"/>
    <property type="match status" value="1"/>
</dbReference>
<keyword evidence="3" id="KW-0963">Cytoplasm</keyword>
<dbReference type="PROSITE" id="PS50002">
    <property type="entry name" value="SH3"/>
    <property type="match status" value="1"/>
</dbReference>
<keyword evidence="12" id="KW-1185">Reference proteome</keyword>
<dbReference type="InterPro" id="IPR027357">
    <property type="entry name" value="DOCKER_dom"/>
</dbReference>
<evidence type="ECO:0000256" key="3">
    <source>
        <dbReference type="ARBA" id="ARBA00022490"/>
    </source>
</evidence>
<dbReference type="InterPro" id="IPR036028">
    <property type="entry name" value="SH3-like_dom_sf"/>
</dbReference>
<dbReference type="InterPro" id="IPR001452">
    <property type="entry name" value="SH3_domain"/>
</dbReference>
<accession>A0AAD4KVY5</accession>
<organism evidence="11 12">
    <name type="scientific">Talaromyces proteolyticus</name>
    <dbReference type="NCBI Taxonomy" id="1131652"/>
    <lineage>
        <taxon>Eukaryota</taxon>
        <taxon>Fungi</taxon>
        <taxon>Dikarya</taxon>
        <taxon>Ascomycota</taxon>
        <taxon>Pezizomycotina</taxon>
        <taxon>Eurotiomycetes</taxon>
        <taxon>Eurotiomycetidae</taxon>
        <taxon>Eurotiales</taxon>
        <taxon>Trichocomaceae</taxon>
        <taxon>Talaromyces</taxon>
        <taxon>Talaromyces sect. Bacilispori</taxon>
    </lineage>
</organism>
<feature type="compositionally biased region" description="Polar residues" evidence="7">
    <location>
        <begin position="421"/>
        <end position="431"/>
    </location>
</feature>
<dbReference type="PROSITE" id="PS51650">
    <property type="entry name" value="C2_DOCK"/>
    <property type="match status" value="1"/>
</dbReference>
<dbReference type="SUPFAM" id="SSF50044">
    <property type="entry name" value="SH3-domain"/>
    <property type="match status" value="1"/>
</dbReference>
<feature type="domain" description="C2 DOCK-type" evidence="9">
    <location>
        <begin position="594"/>
        <end position="776"/>
    </location>
</feature>
<dbReference type="Gene3D" id="1.20.1270.350">
    <property type="entry name" value="Dedicator of cytokinesis N-terminal subdomain"/>
    <property type="match status" value="1"/>
</dbReference>
<evidence type="ECO:0000256" key="2">
    <source>
        <dbReference type="ARBA" id="ARBA00022443"/>
    </source>
</evidence>
<dbReference type="EMBL" id="JAJTJA010000004">
    <property type="protein sequence ID" value="KAH8700503.1"/>
    <property type="molecule type" value="Genomic_DNA"/>
</dbReference>
<protein>
    <submittedName>
        <fullName evidence="11">Dedicator of cytokinesis domain protein</fullName>
    </submittedName>
</protein>
<evidence type="ECO:0000256" key="4">
    <source>
        <dbReference type="ARBA" id="ARBA00022553"/>
    </source>
</evidence>
<dbReference type="PANTHER" id="PTHR45653">
    <property type="entry name" value="DEDICATOR OF CYTOKINESIS"/>
    <property type="match status" value="1"/>
</dbReference>
<keyword evidence="2 5" id="KW-0728">SH3 domain</keyword>
<feature type="compositionally biased region" description="Polar residues" evidence="7">
    <location>
        <begin position="1921"/>
        <end position="1931"/>
    </location>
</feature>
<feature type="compositionally biased region" description="Polar residues" evidence="7">
    <location>
        <begin position="1828"/>
        <end position="1852"/>
    </location>
</feature>
<dbReference type="InterPro" id="IPR026791">
    <property type="entry name" value="DOCK"/>
</dbReference>
<dbReference type="InterPro" id="IPR035892">
    <property type="entry name" value="C2_domain_sf"/>
</dbReference>
<feature type="compositionally biased region" description="Polar residues" evidence="7">
    <location>
        <begin position="473"/>
        <end position="482"/>
    </location>
</feature>
<dbReference type="InterPro" id="IPR043161">
    <property type="entry name" value="DOCK_C_lobe_A"/>
</dbReference>
<feature type="compositionally biased region" description="Basic and acidic residues" evidence="7">
    <location>
        <begin position="1992"/>
        <end position="2021"/>
    </location>
</feature>
<dbReference type="GO" id="GO:0031267">
    <property type="term" value="F:small GTPase binding"/>
    <property type="evidence" value="ECO:0007669"/>
    <property type="project" value="TreeGrafter"/>
</dbReference>
<feature type="domain" description="SH3" evidence="8">
    <location>
        <begin position="7"/>
        <end position="88"/>
    </location>
</feature>
<dbReference type="Gene3D" id="1.25.40.410">
    <property type="match status" value="1"/>
</dbReference>
<feature type="compositionally biased region" description="Basic and acidic residues" evidence="7">
    <location>
        <begin position="455"/>
        <end position="468"/>
    </location>
</feature>
<evidence type="ECO:0000256" key="7">
    <source>
        <dbReference type="SAM" id="MobiDB-lite"/>
    </source>
</evidence>
<evidence type="ECO:0000256" key="1">
    <source>
        <dbReference type="ARBA" id="ARBA00004496"/>
    </source>
</evidence>
<dbReference type="Gene3D" id="2.60.40.150">
    <property type="entry name" value="C2 domain"/>
    <property type="match status" value="1"/>
</dbReference>
<dbReference type="GeneID" id="70239638"/>
<dbReference type="Pfam" id="PF14429">
    <property type="entry name" value="DOCK-C2"/>
    <property type="match status" value="1"/>
</dbReference>
<dbReference type="PANTHER" id="PTHR45653:SF10">
    <property type="entry name" value="MYOBLAST CITY, ISOFORM B"/>
    <property type="match status" value="1"/>
</dbReference>
<dbReference type="GO" id="GO:0005737">
    <property type="term" value="C:cytoplasm"/>
    <property type="evidence" value="ECO:0007669"/>
    <property type="project" value="UniProtKB-SubCell"/>
</dbReference>
<reference evidence="11" key="1">
    <citation type="submission" date="2021-12" db="EMBL/GenBank/DDBJ databases">
        <title>Convergent genome expansion in fungi linked to evolution of root-endophyte symbiosis.</title>
        <authorList>
            <consortium name="DOE Joint Genome Institute"/>
            <person name="Ke Y.-H."/>
            <person name="Bonito G."/>
            <person name="Liao H.-L."/>
            <person name="Looney B."/>
            <person name="Rojas-Flechas A."/>
            <person name="Nash J."/>
            <person name="Hameed K."/>
            <person name="Schadt C."/>
            <person name="Martin F."/>
            <person name="Crous P.W."/>
            <person name="Miettinen O."/>
            <person name="Magnuson J.K."/>
            <person name="Labbe J."/>
            <person name="Jacobson D."/>
            <person name="Doktycz M.J."/>
            <person name="Veneault-Fourrey C."/>
            <person name="Kuo A."/>
            <person name="Mondo S."/>
            <person name="Calhoun S."/>
            <person name="Riley R."/>
            <person name="Ohm R."/>
            <person name="LaButti K."/>
            <person name="Andreopoulos B."/>
            <person name="Pangilinan J."/>
            <person name="Nolan M."/>
            <person name="Tritt A."/>
            <person name="Clum A."/>
            <person name="Lipzen A."/>
            <person name="Daum C."/>
            <person name="Barry K."/>
            <person name="Grigoriev I.V."/>
            <person name="Vilgalys R."/>
        </authorList>
    </citation>
    <scope>NUCLEOTIDE SEQUENCE</scope>
    <source>
        <strain evidence="11">PMI_201</strain>
    </source>
</reference>
<dbReference type="InterPro" id="IPR027007">
    <property type="entry name" value="C2_DOCK-type_domain"/>
</dbReference>
<evidence type="ECO:0000256" key="5">
    <source>
        <dbReference type="PROSITE-ProRule" id="PRU00192"/>
    </source>
</evidence>
<name>A0AAD4KVY5_9EURO</name>
<feature type="region of interest" description="Disordered" evidence="7">
    <location>
        <begin position="401"/>
        <end position="482"/>
    </location>
</feature>
<dbReference type="RefSeq" id="XP_046074209.1">
    <property type="nucleotide sequence ID" value="XM_046209351.1"/>
</dbReference>
<keyword evidence="4" id="KW-0597">Phosphoprotein</keyword>
<evidence type="ECO:0000313" key="12">
    <source>
        <dbReference type="Proteomes" id="UP001201262"/>
    </source>
</evidence>
<dbReference type="SMART" id="SM00326">
    <property type="entry name" value="SH3"/>
    <property type="match status" value="1"/>
</dbReference>
<evidence type="ECO:0000259" key="8">
    <source>
        <dbReference type="PROSITE" id="PS50002"/>
    </source>
</evidence>
<feature type="compositionally biased region" description="Pro residues" evidence="7">
    <location>
        <begin position="401"/>
        <end position="410"/>
    </location>
</feature>
<dbReference type="PROSITE" id="PS51651">
    <property type="entry name" value="DOCKER"/>
    <property type="match status" value="1"/>
</dbReference>
<dbReference type="GO" id="GO:0005085">
    <property type="term" value="F:guanyl-nucleotide exchange factor activity"/>
    <property type="evidence" value="ECO:0007669"/>
    <property type="project" value="InterPro"/>
</dbReference>
<comment type="similarity">
    <text evidence="6">Belongs to the DOCK family.</text>
</comment>
<evidence type="ECO:0000259" key="10">
    <source>
        <dbReference type="PROSITE" id="PS51651"/>
    </source>
</evidence>
<comment type="subcellular location">
    <subcellularLocation>
        <location evidence="1">Cytoplasm</location>
    </subcellularLocation>
</comment>
<proteinExistence type="inferred from homology"/>
<feature type="compositionally biased region" description="Low complexity" evidence="7">
    <location>
        <begin position="2077"/>
        <end position="2089"/>
    </location>
</feature>
<dbReference type="InterPro" id="IPR042455">
    <property type="entry name" value="DOCK_N_sub1"/>
</dbReference>
<dbReference type="Proteomes" id="UP001201262">
    <property type="component" value="Unassembled WGS sequence"/>
</dbReference>
<feature type="compositionally biased region" description="Basic residues" evidence="7">
    <location>
        <begin position="2093"/>
        <end position="2108"/>
    </location>
</feature>
<feature type="region of interest" description="Disordered" evidence="7">
    <location>
        <begin position="1828"/>
        <end position="2124"/>
    </location>
</feature>
<dbReference type="CDD" id="cd08679">
    <property type="entry name" value="C2_DOCK180_related"/>
    <property type="match status" value="1"/>
</dbReference>
<feature type="domain" description="DOCKER" evidence="10">
    <location>
        <begin position="1419"/>
        <end position="1833"/>
    </location>
</feature>
<feature type="compositionally biased region" description="Polar residues" evidence="7">
    <location>
        <begin position="2039"/>
        <end position="2051"/>
    </location>
</feature>
<feature type="region of interest" description="Disordered" evidence="7">
    <location>
        <begin position="108"/>
        <end position="138"/>
    </location>
</feature>
<evidence type="ECO:0000313" key="11">
    <source>
        <dbReference type="EMBL" id="KAH8700503.1"/>
    </source>
</evidence>
<dbReference type="GO" id="GO:0007264">
    <property type="term" value="P:small GTPase-mediated signal transduction"/>
    <property type="evidence" value="ECO:0007669"/>
    <property type="project" value="InterPro"/>
</dbReference>
<dbReference type="CDD" id="cd11684">
    <property type="entry name" value="DHR2_DOCK"/>
    <property type="match status" value="1"/>
</dbReference>
<sequence>MPWRPLPRIAFAVAIFPFQPSSPADLPLELGDELYIIEQGGANGAWYRGYLVAPPSLLAGLTSVKGQTLEARVFSGIFPRNCVEIREYLGDAEGHKALENGDVAAVANGHRSPASTDEGDQNRQSIQDTTEDPSPGRRAVSVATFRSASVSLTPTPITARNMGSPKPAAPVPMLKIGDETPTSYEEPLVDEIASCLREWHSTNLHELLLSRQYSSLENVSNIILELDFARRQLLHDVLTSKEKSSVRQETVWSLVRGNKMLTGEIIVRDPKQSGRLLTGEDSAIELTKLQSEMSMLDSDPTQNADSGSLHHFLLEIKAVTGSHSGPVTLNMYLATKAENGLLKPLSETYILDVPSPESFSALAHSSKLKTLFTELCAADVGEGSGANTQLYLIVKVQSAEPPQPSFPPAMRPSGSRDGAVTRNTSSLNSARGSVKGRRSMVWTAGKPPRSGQPETIKENPPKSADSTEVRGQPENTSSKDNTVIRTVGVGVLDVAHVIRQNKDAEQIINIWSPLSEDGEEDDNMDEGFDEVVRTLLPSPSGRYTRSFRASRLHLHFHPFINSDADALVRNNPTLMHNVTQTRRLGFAAAPANPRSDIYLTVSRAKFRFPALLSHPQAGQVPVPANTGYRNLQLTLEVRNARGARIERCVFASSNSTGHTAWRTTVTDRDSSWDQTIRLKIPTEEVPGAHIIMSVADAPDFPFALCWLPLWDGQAFLHDGPHSLLLHAYDKVTSSVDETGKGAYLSLPWSSSAKGMSVKDESVTAPLSTVLVETNLCSTEYSQDQIILGLINWKKQPGGEVLELLRRMLFVPQIEIVKQLRDVFDALFGILVDNAGSEEYEDLIFNALVTVLGITHDRRFNLGPLVDHYTENQFNFPFATPCLVRSYLRLLQGNDTPEQSRNLRAAFKVGRHLLKFIINAREQQKLKEEGIGITKVQPTFNRDLHSIFKCLETLMRNPSPVTVGSKTLVVQHFHSWLPELANVFSKDEIIMIALSFMDSCKDVKGMLVLYKLILIQNYTRLEVFASGAERDTLISCCQSWLEPYWGSTGAVSDQYRDQVRLCASVVAELLKQPEPQLYGFMNKITTSYCAIVLEGVDETDYLSMLYSKSFPFQVKPSKRSQKFDESLVELAGLIAAISDIQEPKLPVLKQDDMAVFLSNALEAHKSIINCEAYPGDWLSVHIYHHRAAVKNLENICSLLVQSFLPSPDDADSFDTRLWELFFTTLLSVVSSEALALETFPEQKRRAVWKIGGDVREQGAALLRQAWEVIGWDTTEEEKAKYGLKKLGGYQVQYVPNLVPGIIELCLSVHESLRHVAVEVLQTMIISEWDLNQDLSIIEMEIVTSLDVLFQKKHMNESITQKLFIAELLELFDKVAESDEALSTDVKGLIGTIDELLELLVACNSGGITESLNTLRLMEFMKDMDREDIFIRYVHGLAQSQASERNYSEAGLALQFHADLYAWDPTRMLPALSNPPFPEQTAFERKEALYFEIIQHFEDGKAWTHALACYKELAEQYEFIVMEFAKLSRAQSSMAKIYESIAKETRAFPRFFRVYYKGLGFPSTLRDKQFIFEALPNERMTSFTDRMQKLHPAAQIVSSGEIEDIEGQFLQITAVGPYRDILHPVYQRSKVPHSVRDHLLISIPVQFSYTSKRHTSSSDINEHSVERTVFATAEPFPNILRRSEIVATDVVELSPLQTAIERTWRKTQELHLLEQHATFGDDTSLSGLTEALIHLLELDTPQSSCVAVYRPFLSQDNDKDGAEDEDEEAEPKPIDPLENALAVALIDHALSIKHCLSLYSRPSHQATQSQLLSRFEEIFAPELASLSAYQQALSPPPSANNSTNRSTPLANGNYSDLGRSFSPEQELIRNSRSNSHGKHNAKSSLSHRISIVNPFKRSNHSGSGSVATIGTIRRSTDLKRQASMKSNRQSVDLQSHDGDAATIHSRGTSRGAKSEKRRSWFGGDTKAKHKNTPSVTGTEDEDHQRQRQNSHTRSVAEKSVKSAKSQDEHERYYSRPNRLEPKKSTPVMASGEWDAAATALPRTSYSERPATSDSFKHIANGGSSTTVSSVTSGHHHHGNGSTNGNSNTSSVRDSVKKRFSLLKGINKKASRANVRTGPFAQPLPEE</sequence>
<dbReference type="GO" id="GO:0005886">
    <property type="term" value="C:plasma membrane"/>
    <property type="evidence" value="ECO:0007669"/>
    <property type="project" value="TreeGrafter"/>
</dbReference>
<comment type="caution">
    <text evidence="11">The sequence shown here is derived from an EMBL/GenBank/DDBJ whole genome shotgun (WGS) entry which is preliminary data.</text>
</comment>
<dbReference type="Pfam" id="PF16172">
    <property type="entry name" value="DOCK_N"/>
    <property type="match status" value="1"/>
</dbReference>
<evidence type="ECO:0000259" key="9">
    <source>
        <dbReference type="PROSITE" id="PS51650"/>
    </source>
</evidence>
<evidence type="ECO:0000256" key="6">
    <source>
        <dbReference type="PROSITE-ProRule" id="PRU00983"/>
    </source>
</evidence>